<dbReference type="AlphaFoldDB" id="A0A0R3K7C7"/>
<dbReference type="PANTHER" id="PTHR44591:SF25">
    <property type="entry name" value="CHEMOTAXIS TWO-COMPONENT RESPONSE REGULATOR"/>
    <property type="match status" value="1"/>
</dbReference>
<feature type="modified residue" description="4-aspartylphosphate" evidence="2">
    <location>
        <position position="56"/>
    </location>
</feature>
<evidence type="ECO:0000259" key="3">
    <source>
        <dbReference type="PROSITE" id="PS50110"/>
    </source>
</evidence>
<dbReference type="InterPro" id="IPR050595">
    <property type="entry name" value="Bact_response_regulator"/>
</dbReference>
<keyword evidence="5" id="KW-1185">Reference proteome</keyword>
<evidence type="ECO:0000313" key="5">
    <source>
        <dbReference type="Proteomes" id="UP000051913"/>
    </source>
</evidence>
<dbReference type="Gene3D" id="3.40.50.2300">
    <property type="match status" value="1"/>
</dbReference>
<dbReference type="EMBL" id="LLXX01000239">
    <property type="protein sequence ID" value="KRQ89364.1"/>
    <property type="molecule type" value="Genomic_DNA"/>
</dbReference>
<dbReference type="InterPro" id="IPR001789">
    <property type="entry name" value="Sig_transdc_resp-reg_receiver"/>
</dbReference>
<dbReference type="SMART" id="SM00448">
    <property type="entry name" value="REC"/>
    <property type="match status" value="1"/>
</dbReference>
<name>A0A0R3K7C7_9BRAD</name>
<comment type="caution">
    <text evidence="4">The sequence shown here is derived from an EMBL/GenBank/DDBJ whole genome shotgun (WGS) entry which is preliminary data.</text>
</comment>
<dbReference type="PANTHER" id="PTHR44591">
    <property type="entry name" value="STRESS RESPONSE REGULATOR PROTEIN 1"/>
    <property type="match status" value="1"/>
</dbReference>
<sequence length="128" mass="13629">MAEASPWIAIVDDDPAVLKALSRLLRSRAFSARTYGSGEEFLAALPSGLPVCLIVDLQMPGMNGLELQQHLISNGIKIPTILITAHADAAQQEQSHEGALVASLRKPLQDEALFSAIDRAIGSSRNIG</sequence>
<keyword evidence="1 2" id="KW-0597">Phosphoprotein</keyword>
<dbReference type="SUPFAM" id="SSF52172">
    <property type="entry name" value="CheY-like"/>
    <property type="match status" value="1"/>
</dbReference>
<dbReference type="RefSeq" id="WP_057855802.1">
    <property type="nucleotide sequence ID" value="NZ_LLXX01000239.1"/>
</dbReference>
<dbReference type="Proteomes" id="UP000051913">
    <property type="component" value="Unassembled WGS sequence"/>
</dbReference>
<dbReference type="InterPro" id="IPR011006">
    <property type="entry name" value="CheY-like_superfamily"/>
</dbReference>
<feature type="domain" description="Response regulatory" evidence="3">
    <location>
        <begin position="7"/>
        <end position="121"/>
    </location>
</feature>
<reference evidence="4 5" key="1">
    <citation type="submission" date="2014-03" db="EMBL/GenBank/DDBJ databases">
        <title>Bradyrhizobium valentinum sp. nov., isolated from effective nodules of Lupinus mariae-josephae, a lupine endemic of basic-lime soils in Eastern Spain.</title>
        <authorList>
            <person name="Duran D."/>
            <person name="Rey L."/>
            <person name="Navarro A."/>
            <person name="Busquets A."/>
            <person name="Imperial J."/>
            <person name="Ruiz-Argueso T."/>
        </authorList>
    </citation>
    <scope>NUCLEOTIDE SEQUENCE [LARGE SCALE GENOMIC DNA]</scope>
    <source>
        <strain evidence="4 5">LmjM3</strain>
    </source>
</reference>
<dbReference type="Pfam" id="PF00072">
    <property type="entry name" value="Response_reg"/>
    <property type="match status" value="1"/>
</dbReference>
<proteinExistence type="predicted"/>
<dbReference type="OrthoDB" id="9782655at2"/>
<evidence type="ECO:0000256" key="2">
    <source>
        <dbReference type="PROSITE-ProRule" id="PRU00169"/>
    </source>
</evidence>
<dbReference type="PROSITE" id="PS50110">
    <property type="entry name" value="RESPONSE_REGULATORY"/>
    <property type="match status" value="1"/>
</dbReference>
<evidence type="ECO:0000313" key="4">
    <source>
        <dbReference type="EMBL" id="KRQ89364.1"/>
    </source>
</evidence>
<dbReference type="STRING" id="1518501.CQ10_05575"/>
<organism evidence="4 5">
    <name type="scientific">Bradyrhizobium valentinum</name>
    <dbReference type="NCBI Taxonomy" id="1518501"/>
    <lineage>
        <taxon>Bacteria</taxon>
        <taxon>Pseudomonadati</taxon>
        <taxon>Pseudomonadota</taxon>
        <taxon>Alphaproteobacteria</taxon>
        <taxon>Hyphomicrobiales</taxon>
        <taxon>Nitrobacteraceae</taxon>
        <taxon>Bradyrhizobium</taxon>
    </lineage>
</organism>
<gene>
    <name evidence="4" type="ORF">CP49_14255</name>
</gene>
<protein>
    <recommendedName>
        <fullName evidence="3">Response regulatory domain-containing protein</fullName>
    </recommendedName>
</protein>
<dbReference type="GO" id="GO:0000160">
    <property type="term" value="P:phosphorelay signal transduction system"/>
    <property type="evidence" value="ECO:0007669"/>
    <property type="project" value="InterPro"/>
</dbReference>
<accession>A0A0R3K7C7</accession>
<evidence type="ECO:0000256" key="1">
    <source>
        <dbReference type="ARBA" id="ARBA00022553"/>
    </source>
</evidence>